<feature type="transmembrane region" description="Helical" evidence="7">
    <location>
        <begin position="864"/>
        <end position="883"/>
    </location>
</feature>
<evidence type="ECO:0000259" key="9">
    <source>
        <dbReference type="Pfam" id="PF12704"/>
    </source>
</evidence>
<dbReference type="InterPro" id="IPR017800">
    <property type="entry name" value="ADOP"/>
</dbReference>
<feature type="transmembrane region" description="Helical" evidence="7">
    <location>
        <begin position="832"/>
        <end position="852"/>
    </location>
</feature>
<evidence type="ECO:0000259" key="8">
    <source>
        <dbReference type="Pfam" id="PF02687"/>
    </source>
</evidence>
<protein>
    <submittedName>
        <fullName evidence="10">Permease</fullName>
    </submittedName>
</protein>
<comment type="similarity">
    <text evidence="6">Belongs to the ABC-4 integral membrane protein family.</text>
</comment>
<proteinExistence type="inferred from homology"/>
<feature type="transmembrane region" description="Helical" evidence="7">
    <location>
        <begin position="771"/>
        <end position="796"/>
    </location>
</feature>
<feature type="domain" description="MacB-like periplasmic core" evidence="9">
    <location>
        <begin position="100"/>
        <end position="326"/>
    </location>
</feature>
<dbReference type="PANTHER" id="PTHR30572:SF4">
    <property type="entry name" value="ABC TRANSPORTER PERMEASE YTRF"/>
    <property type="match status" value="1"/>
</dbReference>
<evidence type="ECO:0000313" key="11">
    <source>
        <dbReference type="Proteomes" id="UP000019151"/>
    </source>
</evidence>
<feature type="transmembrane region" description="Helical" evidence="7">
    <location>
        <begin position="428"/>
        <end position="449"/>
    </location>
</feature>
<dbReference type="STRING" id="861299.J421_2196"/>
<comment type="subcellular location">
    <subcellularLocation>
        <location evidence="1">Cell membrane</location>
        <topology evidence="1">Multi-pass membrane protein</topology>
    </subcellularLocation>
</comment>
<dbReference type="KEGG" id="gba:J421_2196"/>
<keyword evidence="3 7" id="KW-0812">Transmembrane</keyword>
<dbReference type="InterPro" id="IPR050250">
    <property type="entry name" value="Macrolide_Exporter_MacB"/>
</dbReference>
<dbReference type="EMBL" id="CP007128">
    <property type="protein sequence ID" value="AHG89733.1"/>
    <property type="molecule type" value="Genomic_DNA"/>
</dbReference>
<dbReference type="HOGENOM" id="CLU_009433_1_0_0"/>
<dbReference type="PANTHER" id="PTHR30572">
    <property type="entry name" value="MEMBRANE COMPONENT OF TRANSPORTER-RELATED"/>
    <property type="match status" value="1"/>
</dbReference>
<accession>W0RK09</accession>
<feature type="transmembrane region" description="Helical" evidence="7">
    <location>
        <begin position="513"/>
        <end position="537"/>
    </location>
</feature>
<dbReference type="InParanoid" id="W0RK09"/>
<evidence type="ECO:0000256" key="1">
    <source>
        <dbReference type="ARBA" id="ARBA00004651"/>
    </source>
</evidence>
<keyword evidence="5 7" id="KW-0472">Membrane</keyword>
<dbReference type="AlphaFoldDB" id="W0RK09"/>
<reference evidence="10 11" key="1">
    <citation type="journal article" date="2014" name="Genome Announc.">
        <title>Genome Sequence and Methylome of Soil Bacterium Gemmatirosa kalamazoonensis KBS708T, a Member of the Rarely Cultivated Gemmatimonadetes Phylum.</title>
        <authorList>
            <person name="Debruyn J.M."/>
            <person name="Radosevich M."/>
            <person name="Wommack K.E."/>
            <person name="Polson S.W."/>
            <person name="Hauser L.J."/>
            <person name="Fawaz M.N."/>
            <person name="Korlach J."/>
            <person name="Tsai Y.C."/>
        </authorList>
    </citation>
    <scope>NUCLEOTIDE SEQUENCE [LARGE SCALE GENOMIC DNA]</scope>
    <source>
        <strain evidence="10 11">KBS708</strain>
    </source>
</reference>
<sequence>MLSEIWSDVRYRLRALFDRDALERELDAELRFHLEREAERLERAGLSRDDAMRRARAEFGRVDRVKEASRRARGTVALESVLHDLRISVRALSASRGFTLGVVLTFALGIGVNTTMFGVVDRLLLRPPPFLRDVPRVHRVYMKSVRDGVERTHDATSIARYLDLQRGNHTLSSLVAFDTWHVAVGEGEATRELPVAAVSGGFFALFDARPALGRFITPQDDRMPTGTPVVVLGDAYWRAALGARRDVLGRQLRVGRMLFTVVGVAPPGFVGLGDGEVPAMYTPLAAFAWNARPEDHTRDYHWQWPQLLATRAPGVDVATAQADLTAALARSWLARNAVEPSGASPVQAARPRVILGPVQASRGPAAGPESKVALWVSGVAVVVLLVACANVANLLLARGMARRREIALRLAIGVSRGRLVRHLVTESALLAAAGGVVALVVARWGGTAVRALFLPNDLSGPGLGDGRTLLATLAATAAAALAAGLAPALQALRSDVSDALRAGGRDADARPSRARAVLLVFQATLSVVLLVGAGLFVRSLHNVQRVRLGFDVEPVLVVSEFMRGVQLSVPERVRLEQRLVDAARAIPGVVSASPAPTVPFWGFEGRPLFVAGIDSVSRLGDFTLQAGNADYFRTLGTRIVRGRAFAATDDRADGPPVTIVSAGMARALWPGRDPIGRCVRIGADTAPCATVIGVAEDIRLDSFNDPREYSYYVPIAQYDFGAAGMALVRLSGEAAGRAESVRRALQRVMPGDAYVTVVPMREMVAPRMRSWRVGATMFVALGGLALAIAGIGLYGLIAYGVAQRRREIGVRVALGASRAHVLALVARGPVRLVAAGVVLGGAIALGVARGVTGLLFRESPADPLVYAAVALVLLAVSLVAAAVPARAASRVEPTIALRSD</sequence>
<feature type="transmembrane region" description="Helical" evidence="7">
    <location>
        <begin position="98"/>
        <end position="120"/>
    </location>
</feature>
<evidence type="ECO:0000313" key="10">
    <source>
        <dbReference type="EMBL" id="AHG89733.1"/>
    </source>
</evidence>
<evidence type="ECO:0000256" key="4">
    <source>
        <dbReference type="ARBA" id="ARBA00022989"/>
    </source>
</evidence>
<name>W0RK09_9BACT</name>
<feature type="domain" description="ABC3 transporter permease C-terminal" evidence="8">
    <location>
        <begin position="379"/>
        <end position="494"/>
    </location>
</feature>
<evidence type="ECO:0000256" key="6">
    <source>
        <dbReference type="ARBA" id="ARBA00038076"/>
    </source>
</evidence>
<dbReference type="Proteomes" id="UP000019151">
    <property type="component" value="Chromosome"/>
</dbReference>
<feature type="transmembrane region" description="Helical" evidence="7">
    <location>
        <begin position="469"/>
        <end position="492"/>
    </location>
</feature>
<dbReference type="NCBIfam" id="NF038403">
    <property type="entry name" value="perm_prefix_1"/>
    <property type="match status" value="1"/>
</dbReference>
<evidence type="ECO:0000256" key="5">
    <source>
        <dbReference type="ARBA" id="ARBA00023136"/>
    </source>
</evidence>
<keyword evidence="11" id="KW-1185">Reference proteome</keyword>
<evidence type="ECO:0000256" key="3">
    <source>
        <dbReference type="ARBA" id="ARBA00022692"/>
    </source>
</evidence>
<keyword evidence="2" id="KW-1003">Cell membrane</keyword>
<gene>
    <name evidence="10" type="ORF">J421_2196</name>
</gene>
<dbReference type="InterPro" id="IPR025857">
    <property type="entry name" value="MacB_PCD"/>
</dbReference>
<dbReference type="GO" id="GO:0022857">
    <property type="term" value="F:transmembrane transporter activity"/>
    <property type="evidence" value="ECO:0007669"/>
    <property type="project" value="TreeGrafter"/>
</dbReference>
<dbReference type="OrthoDB" id="9770036at2"/>
<dbReference type="InterPro" id="IPR003838">
    <property type="entry name" value="ABC3_permease_C"/>
</dbReference>
<keyword evidence="4 7" id="KW-1133">Transmembrane helix</keyword>
<evidence type="ECO:0000256" key="2">
    <source>
        <dbReference type="ARBA" id="ARBA00022475"/>
    </source>
</evidence>
<dbReference type="Pfam" id="PF02687">
    <property type="entry name" value="FtsX"/>
    <property type="match status" value="2"/>
</dbReference>
<organism evidence="10 11">
    <name type="scientific">Gemmatirosa kalamazoonensis</name>
    <dbReference type="NCBI Taxonomy" id="861299"/>
    <lineage>
        <taxon>Bacteria</taxon>
        <taxon>Pseudomonadati</taxon>
        <taxon>Gemmatimonadota</taxon>
        <taxon>Gemmatimonadia</taxon>
        <taxon>Gemmatimonadales</taxon>
        <taxon>Gemmatimonadaceae</taxon>
        <taxon>Gemmatirosa</taxon>
    </lineage>
</organism>
<dbReference type="PATRIC" id="fig|861299.3.peg.2233"/>
<dbReference type="GO" id="GO:0005886">
    <property type="term" value="C:plasma membrane"/>
    <property type="evidence" value="ECO:0007669"/>
    <property type="project" value="UniProtKB-SubCell"/>
</dbReference>
<feature type="domain" description="MacB-like periplasmic core" evidence="9">
    <location>
        <begin position="553"/>
        <end position="731"/>
    </location>
</feature>
<dbReference type="Pfam" id="PF12704">
    <property type="entry name" value="MacB_PCD"/>
    <property type="match status" value="2"/>
</dbReference>
<dbReference type="eggNOG" id="COG0577">
    <property type="taxonomic scope" value="Bacteria"/>
</dbReference>
<dbReference type="RefSeq" id="WP_025411221.1">
    <property type="nucleotide sequence ID" value="NZ_CP007128.1"/>
</dbReference>
<evidence type="ECO:0000256" key="7">
    <source>
        <dbReference type="SAM" id="Phobius"/>
    </source>
</evidence>
<dbReference type="NCBIfam" id="TIGR03434">
    <property type="entry name" value="ADOP"/>
    <property type="match status" value="1"/>
</dbReference>
<feature type="domain" description="ABC3 transporter permease C-terminal" evidence="8">
    <location>
        <begin position="781"/>
        <end position="893"/>
    </location>
</feature>
<feature type="transmembrane region" description="Helical" evidence="7">
    <location>
        <begin position="372"/>
        <end position="396"/>
    </location>
</feature>
<dbReference type="InterPro" id="IPR047928">
    <property type="entry name" value="Perm_prefix_1"/>
</dbReference>